<dbReference type="Gene3D" id="3.40.50.150">
    <property type="entry name" value="Vaccinia Virus protein VP39"/>
    <property type="match status" value="1"/>
</dbReference>
<reference evidence="1 2" key="1">
    <citation type="submission" date="2019-02" db="EMBL/GenBank/DDBJ databases">
        <title>Sequencing the genomes of 1000 actinobacteria strains.</title>
        <authorList>
            <person name="Klenk H.-P."/>
        </authorList>
    </citation>
    <scope>NUCLEOTIDE SEQUENCE [LARGE SCALE GENOMIC DNA]</scope>
    <source>
        <strain evidence="1 2">DSM 16932</strain>
    </source>
</reference>
<dbReference type="SUPFAM" id="SSF53335">
    <property type="entry name" value="S-adenosyl-L-methionine-dependent methyltransferases"/>
    <property type="match status" value="1"/>
</dbReference>
<evidence type="ECO:0000313" key="2">
    <source>
        <dbReference type="Proteomes" id="UP000293852"/>
    </source>
</evidence>
<dbReference type="InterPro" id="IPR029063">
    <property type="entry name" value="SAM-dependent_MTases_sf"/>
</dbReference>
<protein>
    <recommendedName>
        <fullName evidence="3">Methyltransferase family protein</fullName>
    </recommendedName>
</protein>
<evidence type="ECO:0000313" key="1">
    <source>
        <dbReference type="EMBL" id="RZS61638.1"/>
    </source>
</evidence>
<evidence type="ECO:0008006" key="3">
    <source>
        <dbReference type="Google" id="ProtNLM"/>
    </source>
</evidence>
<proteinExistence type="predicted"/>
<organism evidence="1 2">
    <name type="scientific">Xylanimonas ulmi</name>
    <dbReference type="NCBI Taxonomy" id="228973"/>
    <lineage>
        <taxon>Bacteria</taxon>
        <taxon>Bacillati</taxon>
        <taxon>Actinomycetota</taxon>
        <taxon>Actinomycetes</taxon>
        <taxon>Micrococcales</taxon>
        <taxon>Promicromonosporaceae</taxon>
        <taxon>Xylanimonas</taxon>
    </lineage>
</organism>
<dbReference type="RefSeq" id="WP_130414491.1">
    <property type="nucleotide sequence ID" value="NZ_SGWX01000001.1"/>
</dbReference>
<comment type="caution">
    <text evidence="1">The sequence shown here is derived from an EMBL/GenBank/DDBJ whole genome shotgun (WGS) entry which is preliminary data.</text>
</comment>
<dbReference type="AlphaFoldDB" id="A0A4Q7M502"/>
<dbReference type="Proteomes" id="UP000293852">
    <property type="component" value="Unassembled WGS sequence"/>
</dbReference>
<accession>A0A4Q7M502</accession>
<dbReference type="OrthoDB" id="5140475at2"/>
<name>A0A4Q7M502_9MICO</name>
<sequence length="384" mass="41996">MPPVPPAPPTKTTATGDATIPSITADHTLHEAPVADAFATSAHDRILTSLRDLEAMGFHGDADVIHALSRKRLSAIDQTNPATRELIARVPGVEHWLALVPTPRALSPLYDPSARALPGGHVIGDELRRWMVAIADARGLRHRAQMVTDLLTRRPSASGPSTPPRWLSVASGAAQPVLRAADAVRDRTGQTPEMTLVDLSPQALRDAWDLAARLRLADRLRLMRRNVLDRRGLDVRAGLGASALQWLAAPDPTVPLSRAALDRDGYDVVEAVGILEYVNPDDWSYRHRGVAGLRTTQAGARTFLRAMFRLVKPGGDLIVGNMLDAHPQLGFTLNVIQWPHIQPRSIEQMMRLIDAAGLDAERHVYVPSDADNRVYALYRLHKPA</sequence>
<gene>
    <name evidence="1" type="ORF">EV386_1947</name>
</gene>
<dbReference type="EMBL" id="SGWX01000001">
    <property type="protein sequence ID" value="RZS61638.1"/>
    <property type="molecule type" value="Genomic_DNA"/>
</dbReference>
<keyword evidence="2" id="KW-1185">Reference proteome</keyword>